<proteinExistence type="predicted"/>
<protein>
    <submittedName>
        <fullName evidence="2">Uncharacterized protein</fullName>
    </submittedName>
</protein>
<dbReference type="STRING" id="1041930.Mtc_2495"/>
<keyword evidence="1" id="KW-1133">Transmembrane helix</keyword>
<dbReference type="OrthoDB" id="380933at2157"/>
<dbReference type="Proteomes" id="UP000005233">
    <property type="component" value="Chromosome"/>
</dbReference>
<keyword evidence="3" id="KW-1185">Reference proteome</keyword>
<dbReference type="GeneID" id="11972673"/>
<keyword evidence="1" id="KW-0472">Membrane</keyword>
<feature type="transmembrane region" description="Helical" evidence="1">
    <location>
        <begin position="12"/>
        <end position="29"/>
    </location>
</feature>
<dbReference type="AlphaFoldDB" id="H8I7L0"/>
<evidence type="ECO:0000313" key="3">
    <source>
        <dbReference type="Proteomes" id="UP000005233"/>
    </source>
</evidence>
<accession>H8I7L0</accession>
<reference evidence="2 3" key="1">
    <citation type="journal article" date="2012" name="J. Bacteriol.">
        <title>Complete genome sequence of a thermophilic methanogen, Methanocella conradii HZ254, isolated from Chinese rice field soil.</title>
        <authorList>
            <person name="Lu Z."/>
            <person name="Lu Y."/>
        </authorList>
    </citation>
    <scope>NUCLEOTIDE SEQUENCE [LARGE SCALE GENOMIC DNA]</scope>
    <source>
        <strain evidence="3">DSM 24694 / JCM 17849 / CGMCC 1.5162 / HZ254</strain>
    </source>
</reference>
<dbReference type="EMBL" id="CP003243">
    <property type="protein sequence ID" value="AFD01220.1"/>
    <property type="molecule type" value="Genomic_DNA"/>
</dbReference>
<dbReference type="RefSeq" id="WP_014407051.1">
    <property type="nucleotide sequence ID" value="NC_017034.1"/>
</dbReference>
<feature type="transmembrane region" description="Helical" evidence="1">
    <location>
        <begin position="35"/>
        <end position="55"/>
    </location>
</feature>
<evidence type="ECO:0000256" key="1">
    <source>
        <dbReference type="SAM" id="Phobius"/>
    </source>
</evidence>
<evidence type="ECO:0000313" key="2">
    <source>
        <dbReference type="EMBL" id="AFD01220.1"/>
    </source>
</evidence>
<dbReference type="HOGENOM" id="CLU_2839370_0_0_2"/>
<sequence>MDTAKLELFRIPFATVLFLSSVFLLSTYFNETDGVLSAVGAFVCIAVLVYSMVLFSNLDMPANKH</sequence>
<name>H8I7L0_METCZ</name>
<gene>
    <name evidence="2" type="ordered locus">Mtc_2495</name>
</gene>
<keyword evidence="1" id="KW-0812">Transmembrane</keyword>
<organism evidence="2 3">
    <name type="scientific">Methanocella conradii (strain DSM 24694 / JCM 17849 / CGMCC 1.5162 / HZ254)</name>
    <dbReference type="NCBI Taxonomy" id="1041930"/>
    <lineage>
        <taxon>Archaea</taxon>
        <taxon>Methanobacteriati</taxon>
        <taxon>Methanobacteriota</taxon>
        <taxon>Stenosarchaea group</taxon>
        <taxon>Methanomicrobia</taxon>
        <taxon>Methanocellales</taxon>
        <taxon>Methanocellaceae</taxon>
        <taxon>Methanocella</taxon>
    </lineage>
</organism>
<dbReference type="KEGG" id="mez:Mtc_2495"/>
<dbReference type="eggNOG" id="arCOG13209">
    <property type="taxonomic scope" value="Archaea"/>
</dbReference>